<sequence length="704" mass="77119">MSQVARDELEILGLSPAERSRQGLDAEDVTDALTAVLRHGTAEQKEFVGCTFPAMSLANQMVEPDETHPVVFRDCTFEGPLELTGMHLKMPVVFENCTFDALDAAGAWFEDDFEVRESAVRGAVNGFEARFVRDARFPDTTFEAPVDFDEATFGDDTSFNGARFANVARFRAATFNGKSNELDDNASFEGASFAAEAEFTQATFGHVDFRDATVSGDASFREAAFDGDADCSGMTFEGAAAFDEVTVDGDLNLEGATFGEEASFEGCELRGGARSLEDDVRLVEAVFEGPVTFASSRVRGVNATDATFGDEASFESWQATGDVWFEDADFDGQALFTEAHFDDDVSFVGARFHEAVAFRGAEFRGATARVQANARFDDARFEATADFTAASFTAASFEGTAFARTVDFTDSRFEEASRFRLEPTTNETYVDFTGASIKEGTITQPESAWVRYDFTNASLGSVSLSAVVDADRKQLLDYFRFCNTEFNEFDGYEFDFAAHTGYLDRNSWVLHEFDENRSDPEYAVPMDPEHVETTYLRAKTAASAAGQMKPAGEFRVKRQQHARRKYIDIARDSTTDLGTRLLNAGRAVENAFLGLTCGHGMRLARIVAVFLLFPMIPAMLYAFGGPMFLTGAEQLSSVGELATADGRATLYENIHFSYITFLTIGYGVLSPTGALARLLAGLEVYVNVILSGLVLYGLIKRSEI</sequence>
<comment type="caution">
    <text evidence="3">The sequence shown here is derived from an EMBL/GenBank/DDBJ whole genome shotgun (WGS) entry which is preliminary data.</text>
</comment>
<feature type="domain" description="Potassium channel" evidence="2">
    <location>
        <begin position="649"/>
        <end position="695"/>
    </location>
</feature>
<keyword evidence="1" id="KW-0472">Membrane</keyword>
<reference evidence="3 4" key="1">
    <citation type="submission" date="2022-06" db="EMBL/GenBank/DDBJ databases">
        <title>Haloarcula sp. a new haloarchaeum isolate from saline soil.</title>
        <authorList>
            <person name="Strakova D."/>
            <person name="Galisteo C."/>
            <person name="Sanchez-Porro C."/>
            <person name="Ventosa A."/>
        </authorList>
    </citation>
    <scope>NUCLEOTIDE SEQUENCE [LARGE SCALE GENOMIC DNA]</scope>
    <source>
        <strain evidence="3 4">S1CR25-12</strain>
    </source>
</reference>
<dbReference type="Gene3D" id="1.10.287.70">
    <property type="match status" value="1"/>
</dbReference>
<gene>
    <name evidence="3" type="ORF">NDI56_07835</name>
</gene>
<name>A0ABU2FBS5_9EURY</name>
<protein>
    <submittedName>
        <fullName evidence="3">Pentapeptide repeat-containing protein</fullName>
    </submittedName>
</protein>
<keyword evidence="4" id="KW-1185">Reference proteome</keyword>
<dbReference type="PANTHER" id="PTHR14136:SF17">
    <property type="entry name" value="BTB_POZ DOMAIN-CONTAINING PROTEIN KCTD9"/>
    <property type="match status" value="1"/>
</dbReference>
<keyword evidence="1" id="KW-0812">Transmembrane</keyword>
<organism evidence="3 4">
    <name type="scientific">Haloarcula saliterrae</name>
    <dbReference type="NCBI Taxonomy" id="2950534"/>
    <lineage>
        <taxon>Archaea</taxon>
        <taxon>Methanobacteriati</taxon>
        <taxon>Methanobacteriota</taxon>
        <taxon>Stenosarchaea group</taxon>
        <taxon>Halobacteria</taxon>
        <taxon>Halobacteriales</taxon>
        <taxon>Haloarculaceae</taxon>
        <taxon>Haloarcula</taxon>
    </lineage>
</organism>
<dbReference type="Pfam" id="PF07885">
    <property type="entry name" value="Ion_trans_2"/>
    <property type="match status" value="1"/>
</dbReference>
<dbReference type="InterPro" id="IPR013099">
    <property type="entry name" value="K_chnl_dom"/>
</dbReference>
<dbReference type="Pfam" id="PF13576">
    <property type="entry name" value="Pentapeptide_3"/>
    <property type="match status" value="5"/>
</dbReference>
<dbReference type="Gene3D" id="2.160.20.80">
    <property type="entry name" value="E3 ubiquitin-protein ligase SopA"/>
    <property type="match status" value="2"/>
</dbReference>
<proteinExistence type="predicted"/>
<evidence type="ECO:0000259" key="2">
    <source>
        <dbReference type="Pfam" id="PF07885"/>
    </source>
</evidence>
<keyword evidence="1" id="KW-1133">Transmembrane helix</keyword>
<dbReference type="RefSeq" id="WP_310918887.1">
    <property type="nucleotide sequence ID" value="NZ_JAMQON010000001.1"/>
</dbReference>
<evidence type="ECO:0000313" key="4">
    <source>
        <dbReference type="Proteomes" id="UP001259659"/>
    </source>
</evidence>
<feature type="transmembrane region" description="Helical" evidence="1">
    <location>
        <begin position="606"/>
        <end position="629"/>
    </location>
</feature>
<feature type="transmembrane region" description="Helical" evidence="1">
    <location>
        <begin position="650"/>
        <end position="669"/>
    </location>
</feature>
<evidence type="ECO:0000256" key="1">
    <source>
        <dbReference type="SAM" id="Phobius"/>
    </source>
</evidence>
<dbReference type="InterPro" id="IPR051082">
    <property type="entry name" value="Pentapeptide-BTB/POZ_domain"/>
</dbReference>
<evidence type="ECO:0000313" key="3">
    <source>
        <dbReference type="EMBL" id="MDS0259300.1"/>
    </source>
</evidence>
<dbReference type="SUPFAM" id="SSF81324">
    <property type="entry name" value="Voltage-gated potassium channels"/>
    <property type="match status" value="1"/>
</dbReference>
<feature type="transmembrane region" description="Helical" evidence="1">
    <location>
        <begin position="675"/>
        <end position="699"/>
    </location>
</feature>
<dbReference type="EMBL" id="JAMQON010000001">
    <property type="protein sequence ID" value="MDS0259300.1"/>
    <property type="molecule type" value="Genomic_DNA"/>
</dbReference>
<dbReference type="Proteomes" id="UP001259659">
    <property type="component" value="Unassembled WGS sequence"/>
</dbReference>
<dbReference type="InterPro" id="IPR001646">
    <property type="entry name" value="5peptide_repeat"/>
</dbReference>
<dbReference type="PANTHER" id="PTHR14136">
    <property type="entry name" value="BTB_POZ DOMAIN-CONTAINING PROTEIN KCTD9"/>
    <property type="match status" value="1"/>
</dbReference>
<accession>A0ABU2FBS5</accession>